<dbReference type="InterPro" id="IPR036397">
    <property type="entry name" value="RNaseH_sf"/>
</dbReference>
<dbReference type="Gene3D" id="3.30.420.10">
    <property type="entry name" value="Ribonuclease H-like superfamily/Ribonuclease H"/>
    <property type="match status" value="1"/>
</dbReference>
<organism evidence="3 5">
    <name type="scientific">Didymodactylos carnosus</name>
    <dbReference type="NCBI Taxonomy" id="1234261"/>
    <lineage>
        <taxon>Eukaryota</taxon>
        <taxon>Metazoa</taxon>
        <taxon>Spiralia</taxon>
        <taxon>Gnathifera</taxon>
        <taxon>Rotifera</taxon>
        <taxon>Eurotatoria</taxon>
        <taxon>Bdelloidea</taxon>
        <taxon>Philodinida</taxon>
        <taxon>Philodinidae</taxon>
        <taxon>Didymodactylos</taxon>
    </lineage>
</organism>
<evidence type="ECO:0000313" key="4">
    <source>
        <dbReference type="EMBL" id="CAF3737904.1"/>
    </source>
</evidence>
<evidence type="ECO:0000256" key="1">
    <source>
        <dbReference type="SAM" id="Coils"/>
    </source>
</evidence>
<feature type="coiled-coil region" evidence="1">
    <location>
        <begin position="99"/>
        <end position="130"/>
    </location>
</feature>
<dbReference type="InterPro" id="IPR001888">
    <property type="entry name" value="Transposase_1"/>
</dbReference>
<proteinExistence type="predicted"/>
<dbReference type="Proteomes" id="UP000677228">
    <property type="component" value="Unassembled WGS sequence"/>
</dbReference>
<dbReference type="Proteomes" id="UP000682733">
    <property type="component" value="Unassembled WGS sequence"/>
</dbReference>
<protein>
    <recommendedName>
        <fullName evidence="2">VIT domain-containing protein</fullName>
    </recommendedName>
</protein>
<dbReference type="PANTHER" id="PTHR45737:SF6">
    <property type="entry name" value="VON WILLEBRAND FACTOR A DOMAIN-CONTAINING PROTEIN 5A"/>
    <property type="match status" value="1"/>
</dbReference>
<evidence type="ECO:0000313" key="3">
    <source>
        <dbReference type="EMBL" id="CAF0966052.1"/>
    </source>
</evidence>
<dbReference type="PROSITE" id="PS51468">
    <property type="entry name" value="VIT"/>
    <property type="match status" value="1"/>
</dbReference>
<dbReference type="EMBL" id="CAJOBA010005257">
    <property type="protein sequence ID" value="CAF3737904.1"/>
    <property type="molecule type" value="Genomic_DNA"/>
</dbReference>
<dbReference type="PANTHER" id="PTHR45737">
    <property type="entry name" value="VON WILLEBRAND FACTOR A DOMAIN-CONTAINING PROTEIN 5A"/>
    <property type="match status" value="1"/>
</dbReference>
<keyword evidence="1" id="KW-0175">Coiled coil</keyword>
<evidence type="ECO:0000313" key="5">
    <source>
        <dbReference type="Proteomes" id="UP000677228"/>
    </source>
</evidence>
<dbReference type="Pfam" id="PF08487">
    <property type="entry name" value="VIT"/>
    <property type="match status" value="1"/>
</dbReference>
<comment type="caution">
    <text evidence="3">The sequence shown here is derived from an EMBL/GenBank/DDBJ whole genome shotgun (WGS) entry which is preliminary data.</text>
</comment>
<dbReference type="GO" id="GO:0003676">
    <property type="term" value="F:nucleic acid binding"/>
    <property type="evidence" value="ECO:0007669"/>
    <property type="project" value="InterPro"/>
</dbReference>
<dbReference type="SMART" id="SM00609">
    <property type="entry name" value="VIT"/>
    <property type="match status" value="1"/>
</dbReference>
<dbReference type="Pfam" id="PF01359">
    <property type="entry name" value="Transposase_1"/>
    <property type="match status" value="1"/>
</dbReference>
<feature type="domain" description="VIT" evidence="2">
    <location>
        <begin position="34"/>
        <end position="173"/>
    </location>
</feature>
<sequence length="312" mass="35962">MVDVLEHGIGAFIPIKLKQWRRGCWLTNLKYILNQSIGLETNSKIPKKELNDRPIQAKIHSFAADVTITQLFQNNEQTSIEAVYCFPIEENAAIYSFTAKIDEREIVAQLKEKKEARREYSEALQQARTALSIPARVIHAESWFYHKQIGRKISNKAWVSKGDPPPTVVRGSRFAPKTLFSIFFKSTGPMLIHRIERGQTVGHHYYINQCLRPLIDEIKRQRPSHGTRGIKIHYDSGRPHVHKDVTDYPESEGFTIIQHPANSPDLSPCDFWLFDLIKENLNDQDDSQALHGAVIDFMHTLNRDEYKKTFAK</sequence>
<dbReference type="EMBL" id="CAJNOK010005252">
    <property type="protein sequence ID" value="CAF0966052.1"/>
    <property type="molecule type" value="Genomic_DNA"/>
</dbReference>
<accession>A0A8S2DH50</accession>
<gene>
    <name evidence="3" type="ORF">OVA965_LOCUS12855</name>
    <name evidence="4" type="ORF">TMI583_LOCUS12858</name>
</gene>
<name>A0A8S2DH50_9BILA</name>
<evidence type="ECO:0000259" key="2">
    <source>
        <dbReference type="PROSITE" id="PS51468"/>
    </source>
</evidence>
<dbReference type="AlphaFoldDB" id="A0A8S2DH50"/>
<reference evidence="3" key="1">
    <citation type="submission" date="2021-02" db="EMBL/GenBank/DDBJ databases">
        <authorList>
            <person name="Nowell W R."/>
        </authorList>
    </citation>
    <scope>NUCLEOTIDE SEQUENCE</scope>
</reference>
<dbReference type="InterPro" id="IPR013694">
    <property type="entry name" value="VIT"/>
</dbReference>